<dbReference type="InterPro" id="IPR036188">
    <property type="entry name" value="FAD/NAD-bd_sf"/>
</dbReference>
<dbReference type="AlphaFoldDB" id="A0A819AXA6"/>
<feature type="signal peptide" evidence="1">
    <location>
        <begin position="1"/>
        <end position="15"/>
    </location>
</feature>
<dbReference type="InterPro" id="IPR050281">
    <property type="entry name" value="Flavin_monoamine_oxidase"/>
</dbReference>
<dbReference type="GO" id="GO:0016491">
    <property type="term" value="F:oxidoreductase activity"/>
    <property type="evidence" value="ECO:0007669"/>
    <property type="project" value="InterPro"/>
</dbReference>
<sequence>MHILQYLLLSAVVCGHLQQHNSRVKRSIVDDFDSRSSDTPTTKVLIIGSGISGLEAARLLQQNGVATIVLEARNRTGGRVWSIRSKNNLTLDMGAHSINGIYGSIPSGLLTNSLWDLTRSANISTCPTGQHDFFGSYPVYYSDIVVQKWYDEYMLFVREATRISSSNISFADYIGDKHGAELESISAKGSLDLTTVHYGKVHAVCNKGFMAITDYLANNLTNIRFGEIVTKIDYHENFIEVSTKSGQIYRAEFVLITVPLGVLKSKQIEFDPQLPQWKLDAIDRIGFGHYEKIYLLWDHVWWNTNDFYLFQSSSKLINLKYLITANKWNGKPSIECIFSGKTISSLTWKQNKNETVKDILDNLQRMFPNIKIAPPTEIHMSNWNEDPFSYGSYSYISINQKYEDPFYLSEPINNRLLFAGDGTSTDNYGCAHGALLSARREVTRLFTHHQQLVSMQQQCKQAKNIGDLRHLASDIRSFCHTLHAHHTIEDQHMFPSIARKMDISHLEDHHKQLSQILIEFENCSKRLQQFTNTPNEDIKNVINDVTLLVNRVSTLVNEHERAEEQVIAPENMKKYFTESEMKQLFNI</sequence>
<dbReference type="Gene3D" id="3.50.50.60">
    <property type="entry name" value="FAD/NAD(P)-binding domain"/>
    <property type="match status" value="1"/>
</dbReference>
<keyword evidence="1" id="KW-0732">Signal</keyword>
<accession>A0A819AXA6</accession>
<dbReference type="Gene3D" id="1.20.120.520">
    <property type="entry name" value="nmb1532 protein domain like"/>
    <property type="match status" value="1"/>
</dbReference>
<dbReference type="SUPFAM" id="SSF51905">
    <property type="entry name" value="FAD/NAD(P)-binding domain"/>
    <property type="match status" value="1"/>
</dbReference>
<proteinExistence type="predicted"/>
<evidence type="ECO:0000313" key="3">
    <source>
        <dbReference type="EMBL" id="CAF3792539.1"/>
    </source>
</evidence>
<comment type="caution">
    <text evidence="3">The sequence shown here is derived from an EMBL/GenBank/DDBJ whole genome shotgun (WGS) entry which is preliminary data.</text>
</comment>
<organism evidence="3 4">
    <name type="scientific">Adineta steineri</name>
    <dbReference type="NCBI Taxonomy" id="433720"/>
    <lineage>
        <taxon>Eukaryota</taxon>
        <taxon>Metazoa</taxon>
        <taxon>Spiralia</taxon>
        <taxon>Gnathifera</taxon>
        <taxon>Rotifera</taxon>
        <taxon>Eurotatoria</taxon>
        <taxon>Bdelloidea</taxon>
        <taxon>Adinetida</taxon>
        <taxon>Adinetidae</taxon>
        <taxon>Adineta</taxon>
    </lineage>
</organism>
<evidence type="ECO:0000256" key="1">
    <source>
        <dbReference type="SAM" id="SignalP"/>
    </source>
</evidence>
<dbReference type="CDD" id="cd12108">
    <property type="entry name" value="Hr-like"/>
    <property type="match status" value="1"/>
</dbReference>
<reference evidence="3" key="1">
    <citation type="submission" date="2021-02" db="EMBL/GenBank/DDBJ databases">
        <authorList>
            <person name="Nowell W R."/>
        </authorList>
    </citation>
    <scope>NUCLEOTIDE SEQUENCE</scope>
</reference>
<protein>
    <recommendedName>
        <fullName evidence="2">Amine oxidase domain-containing protein</fullName>
    </recommendedName>
</protein>
<dbReference type="PANTHER" id="PTHR10742:SF410">
    <property type="entry name" value="LYSINE-SPECIFIC HISTONE DEMETHYLASE 2"/>
    <property type="match status" value="1"/>
</dbReference>
<evidence type="ECO:0000313" key="4">
    <source>
        <dbReference type="Proteomes" id="UP000663844"/>
    </source>
</evidence>
<evidence type="ECO:0000259" key="2">
    <source>
        <dbReference type="Pfam" id="PF01593"/>
    </source>
</evidence>
<feature type="domain" description="Amine oxidase" evidence="2">
    <location>
        <begin position="173"/>
        <end position="444"/>
    </location>
</feature>
<dbReference type="Gene3D" id="3.90.660.10">
    <property type="match status" value="1"/>
</dbReference>
<feature type="chain" id="PRO_5032590445" description="Amine oxidase domain-containing protein" evidence="1">
    <location>
        <begin position="16"/>
        <end position="587"/>
    </location>
</feature>
<dbReference type="EMBL" id="CAJOAZ010001275">
    <property type="protein sequence ID" value="CAF3792539.1"/>
    <property type="molecule type" value="Genomic_DNA"/>
</dbReference>
<gene>
    <name evidence="3" type="ORF">OXD698_LOCUS17768</name>
</gene>
<dbReference type="SUPFAM" id="SSF54373">
    <property type="entry name" value="FAD-linked reductases, C-terminal domain"/>
    <property type="match status" value="1"/>
</dbReference>
<dbReference type="Proteomes" id="UP000663844">
    <property type="component" value="Unassembled WGS sequence"/>
</dbReference>
<dbReference type="Pfam" id="PF01593">
    <property type="entry name" value="Amino_oxidase"/>
    <property type="match status" value="2"/>
</dbReference>
<name>A0A819AXA6_9BILA</name>
<dbReference type="InterPro" id="IPR002937">
    <property type="entry name" value="Amino_oxidase"/>
</dbReference>
<dbReference type="PANTHER" id="PTHR10742">
    <property type="entry name" value="FLAVIN MONOAMINE OXIDASE"/>
    <property type="match status" value="1"/>
</dbReference>
<feature type="domain" description="Amine oxidase" evidence="2">
    <location>
        <begin position="51"/>
        <end position="125"/>
    </location>
</feature>